<keyword evidence="8" id="KW-0539">Nucleus</keyword>
<keyword evidence="14" id="KW-1185">Reference proteome</keyword>
<accession>A0ABN9KSI2</accession>
<evidence type="ECO:0000256" key="4">
    <source>
        <dbReference type="ARBA" id="ARBA00022692"/>
    </source>
</evidence>
<reference evidence="13" key="1">
    <citation type="submission" date="2023-07" db="EMBL/GenBank/DDBJ databases">
        <authorList>
            <person name="Stuckert A."/>
        </authorList>
    </citation>
    <scope>NUCLEOTIDE SEQUENCE</scope>
</reference>
<evidence type="ECO:0000313" key="13">
    <source>
        <dbReference type="EMBL" id="CAJ0922188.1"/>
    </source>
</evidence>
<evidence type="ECO:0000256" key="7">
    <source>
        <dbReference type="ARBA" id="ARBA00023180"/>
    </source>
</evidence>
<evidence type="ECO:0000256" key="8">
    <source>
        <dbReference type="ARBA" id="ARBA00023242"/>
    </source>
</evidence>
<evidence type="ECO:0000256" key="1">
    <source>
        <dbReference type="ARBA" id="ARBA00004259"/>
    </source>
</evidence>
<keyword evidence="3" id="KW-0597">Phosphoprotein</keyword>
<feature type="transmembrane region" description="Helical" evidence="11">
    <location>
        <begin position="92"/>
        <end position="111"/>
    </location>
</feature>
<keyword evidence="6 11" id="KW-0472">Membrane</keyword>
<dbReference type="InterPro" id="IPR046753">
    <property type="entry name" value="TOIP1/2_C"/>
</dbReference>
<evidence type="ECO:0000256" key="6">
    <source>
        <dbReference type="ARBA" id="ARBA00023136"/>
    </source>
</evidence>
<keyword evidence="4 11" id="KW-0812">Transmembrane</keyword>
<sequence length="350" mass="39630">MGSEKYRYRQMKKKRELVINRKKYYPLPSTGQTKYACAGAVAEDQKRTSCNEDGRRRSGPETPIRPDQQRDRPWYLLHTRPFICFSGRCMKFSLLALLILLVGSAAVFYLLPESFQKIASQMKLISEPQDKMDLKNQFAMLSSNFSNQSEEMWRRSRIILERQSWKENTEPAIILLAGARDAEETLRCLGTQLADVYSSSLGGGYTVISGSDYASGTSQEVKEHIDDDLSAGFQSTSRAAVLHRLELLPAGSLLILYKYCDHESAMFKNVALLLTVLLGDATLEKDISFMNLEEKVRSFLTQKLIDLNAKASHDGMDEDKFSGVWSRISHVVLPVFPEKNIMAKCAKKQN</sequence>
<evidence type="ECO:0000256" key="2">
    <source>
        <dbReference type="ARBA" id="ARBA00007860"/>
    </source>
</evidence>
<evidence type="ECO:0000259" key="12">
    <source>
        <dbReference type="Pfam" id="PF05609"/>
    </source>
</evidence>
<feature type="region of interest" description="Disordered" evidence="10">
    <location>
        <begin position="47"/>
        <end position="68"/>
    </location>
</feature>
<comment type="similarity">
    <text evidence="2">Belongs to the TOR1AIP family.</text>
</comment>
<comment type="caution">
    <text evidence="13">The sequence shown here is derived from an EMBL/GenBank/DDBJ whole genome shotgun (WGS) entry which is preliminary data.</text>
</comment>
<evidence type="ECO:0000256" key="3">
    <source>
        <dbReference type="ARBA" id="ARBA00022553"/>
    </source>
</evidence>
<comment type="subcellular location">
    <subcellularLocation>
        <location evidence="9">Endomembrane system</location>
        <topology evidence="9">Single-pass membrane protein</topology>
    </subcellularLocation>
    <subcellularLocation>
        <location evidence="1">Nucleus envelope</location>
    </subcellularLocation>
</comment>
<evidence type="ECO:0000256" key="11">
    <source>
        <dbReference type="SAM" id="Phobius"/>
    </source>
</evidence>
<dbReference type="PANTHER" id="PTHR18843:SF7">
    <property type="entry name" value="LAMINA-ASSOCIATED POLYPEPTIDE 1B ISOFORM 1-RELATED"/>
    <property type="match status" value="1"/>
</dbReference>
<organism evidence="13 14">
    <name type="scientific">Ranitomeya imitator</name>
    <name type="common">mimic poison frog</name>
    <dbReference type="NCBI Taxonomy" id="111125"/>
    <lineage>
        <taxon>Eukaryota</taxon>
        <taxon>Metazoa</taxon>
        <taxon>Chordata</taxon>
        <taxon>Craniata</taxon>
        <taxon>Vertebrata</taxon>
        <taxon>Euteleostomi</taxon>
        <taxon>Amphibia</taxon>
        <taxon>Batrachia</taxon>
        <taxon>Anura</taxon>
        <taxon>Neobatrachia</taxon>
        <taxon>Hyloidea</taxon>
        <taxon>Dendrobatidae</taxon>
        <taxon>Dendrobatinae</taxon>
        <taxon>Ranitomeya</taxon>
    </lineage>
</organism>
<dbReference type="EMBL" id="CAUEEQ010002224">
    <property type="protein sequence ID" value="CAJ0922188.1"/>
    <property type="molecule type" value="Genomic_DNA"/>
</dbReference>
<dbReference type="Gene3D" id="3.40.50.12190">
    <property type="match status" value="1"/>
</dbReference>
<dbReference type="InterPro" id="IPR038599">
    <property type="entry name" value="LAP1C-like_C_sf"/>
</dbReference>
<evidence type="ECO:0000313" key="14">
    <source>
        <dbReference type="Proteomes" id="UP001176940"/>
    </source>
</evidence>
<protein>
    <recommendedName>
        <fullName evidence="12">Torsin-1A-interacting protein 1/2 AAA+ activator domain-containing protein</fullName>
    </recommendedName>
</protein>
<gene>
    <name evidence="13" type="ORF">RIMI_LOCUS1694652</name>
</gene>
<evidence type="ECO:0000256" key="5">
    <source>
        <dbReference type="ARBA" id="ARBA00022989"/>
    </source>
</evidence>
<feature type="domain" description="Torsin-1A-interacting protein 1/2 AAA+ activator" evidence="12">
    <location>
        <begin position="133"/>
        <end position="344"/>
    </location>
</feature>
<dbReference type="PANTHER" id="PTHR18843">
    <property type="entry name" value="TORSIN-1A-INTERACTING PROTEIN"/>
    <property type="match status" value="1"/>
</dbReference>
<proteinExistence type="inferred from homology"/>
<keyword evidence="5 11" id="KW-1133">Transmembrane helix</keyword>
<dbReference type="Proteomes" id="UP001176940">
    <property type="component" value="Unassembled WGS sequence"/>
</dbReference>
<feature type="compositionally biased region" description="Basic and acidic residues" evidence="10">
    <location>
        <begin position="47"/>
        <end position="59"/>
    </location>
</feature>
<keyword evidence="7" id="KW-0325">Glycoprotein</keyword>
<evidence type="ECO:0000256" key="9">
    <source>
        <dbReference type="ARBA" id="ARBA00037847"/>
    </source>
</evidence>
<name>A0ABN9KSI2_9NEOB</name>
<dbReference type="Pfam" id="PF05609">
    <property type="entry name" value="LAP1_C"/>
    <property type="match status" value="1"/>
</dbReference>
<evidence type="ECO:0000256" key="10">
    <source>
        <dbReference type="SAM" id="MobiDB-lite"/>
    </source>
</evidence>
<dbReference type="InterPro" id="IPR008662">
    <property type="entry name" value="TOIP1/2"/>
</dbReference>